<dbReference type="CDD" id="cd06173">
    <property type="entry name" value="MFS_MefA_like"/>
    <property type="match status" value="1"/>
</dbReference>
<feature type="transmembrane region" description="Helical" evidence="7">
    <location>
        <begin position="410"/>
        <end position="429"/>
    </location>
</feature>
<dbReference type="InterPro" id="IPR011701">
    <property type="entry name" value="MFS"/>
</dbReference>
<proteinExistence type="predicted"/>
<protein>
    <submittedName>
        <fullName evidence="8">MFS transporter</fullName>
    </submittedName>
</protein>
<feature type="transmembrane region" description="Helical" evidence="7">
    <location>
        <begin position="38"/>
        <end position="61"/>
    </location>
</feature>
<feature type="transmembrane region" description="Helical" evidence="7">
    <location>
        <begin position="67"/>
        <end position="88"/>
    </location>
</feature>
<feature type="transmembrane region" description="Helical" evidence="7">
    <location>
        <begin position="319"/>
        <end position="337"/>
    </location>
</feature>
<keyword evidence="4 7" id="KW-1133">Transmembrane helix</keyword>
<dbReference type="PANTHER" id="PTHR23513">
    <property type="entry name" value="INTEGRAL MEMBRANE EFFLUX PROTEIN-RELATED"/>
    <property type="match status" value="1"/>
</dbReference>
<feature type="transmembrane region" description="Helical" evidence="7">
    <location>
        <begin position="100"/>
        <end position="121"/>
    </location>
</feature>
<feature type="transmembrane region" description="Helical" evidence="7">
    <location>
        <begin position="386"/>
        <end position="404"/>
    </location>
</feature>
<dbReference type="InterPro" id="IPR036259">
    <property type="entry name" value="MFS_trans_sf"/>
</dbReference>
<feature type="transmembrane region" description="Helical" evidence="7">
    <location>
        <begin position="257"/>
        <end position="278"/>
    </location>
</feature>
<name>A0A919G3H6_9ACTN</name>
<dbReference type="GO" id="GO:0022857">
    <property type="term" value="F:transmembrane transporter activity"/>
    <property type="evidence" value="ECO:0007669"/>
    <property type="project" value="InterPro"/>
</dbReference>
<dbReference type="AlphaFoldDB" id="A0A919G3H6"/>
<feature type="transmembrane region" description="Helical" evidence="7">
    <location>
        <begin position="343"/>
        <end position="365"/>
    </location>
</feature>
<accession>A0A919G3H6</accession>
<feature type="compositionally biased region" description="Basic and acidic residues" evidence="6">
    <location>
        <begin position="15"/>
        <end position="25"/>
    </location>
</feature>
<evidence type="ECO:0000313" key="9">
    <source>
        <dbReference type="Proteomes" id="UP000603708"/>
    </source>
</evidence>
<evidence type="ECO:0000256" key="4">
    <source>
        <dbReference type="ARBA" id="ARBA00022989"/>
    </source>
</evidence>
<dbReference type="Pfam" id="PF07690">
    <property type="entry name" value="MFS_1"/>
    <property type="match status" value="1"/>
</dbReference>
<dbReference type="PANTHER" id="PTHR23513:SF11">
    <property type="entry name" value="STAPHYLOFERRIN A TRANSPORTER"/>
    <property type="match status" value="1"/>
</dbReference>
<evidence type="ECO:0000256" key="6">
    <source>
        <dbReference type="SAM" id="MobiDB-lite"/>
    </source>
</evidence>
<gene>
    <name evidence="8" type="ORF">GCM10018793_25240</name>
</gene>
<sequence length="447" mass="45013">MTGGRVSVQTVVGDEPERAAPDEPRAPTPLRTPAFRRFLLANLVSATGTAMAPLALAYAVLGTGGGAGSLGVVLTTTTVPAIVFSLAGGVLADRLPRSRLLFGGNLLAAGAQAALALLVGLRQAGTFSIAACGFVSGVATALIAPAAQGVVAQIVAPGHRQQANALVRLPGNGVRVLGPALGGVLVAAAGPAWALGWDACSFLIAAFLLLGLRLNAPAPPPLPPSGPPASAAANTPATTPLADLRAGWHAFRSRTWLWTYSVAGTVVVAAWLAGYQLLGPIVAAQRYDGARAWGLVQGAFALGLLAGTVVCLRWRPKRLVAVAVLGSAGLALPPAAMGLGLPLFWVLLGAGAGGIGLDIAVVAWTTALQHHVAQGEQGRMSSFTGIGERLAVPFAYLAAALAAHTWGNGTVLLVCAAVIAAATVLNLCVRDVHRVDRRTPGGTTGEG</sequence>
<dbReference type="Gene3D" id="1.20.1250.20">
    <property type="entry name" value="MFS general substrate transporter like domains"/>
    <property type="match status" value="1"/>
</dbReference>
<dbReference type="Proteomes" id="UP000603708">
    <property type="component" value="Unassembled WGS sequence"/>
</dbReference>
<dbReference type="EMBL" id="BNCD01000006">
    <property type="protein sequence ID" value="GHH77357.1"/>
    <property type="molecule type" value="Genomic_DNA"/>
</dbReference>
<evidence type="ECO:0000256" key="7">
    <source>
        <dbReference type="SAM" id="Phobius"/>
    </source>
</evidence>
<keyword evidence="2" id="KW-1003">Cell membrane</keyword>
<reference evidence="8" key="2">
    <citation type="submission" date="2020-09" db="EMBL/GenBank/DDBJ databases">
        <authorList>
            <person name="Sun Q."/>
            <person name="Ohkuma M."/>
        </authorList>
    </citation>
    <scope>NUCLEOTIDE SEQUENCE</scope>
    <source>
        <strain evidence="8">JCM 5069</strain>
    </source>
</reference>
<keyword evidence="3 7" id="KW-0812">Transmembrane</keyword>
<evidence type="ECO:0000256" key="3">
    <source>
        <dbReference type="ARBA" id="ARBA00022692"/>
    </source>
</evidence>
<comment type="caution">
    <text evidence="8">The sequence shown here is derived from an EMBL/GenBank/DDBJ whole genome shotgun (WGS) entry which is preliminary data.</text>
</comment>
<keyword evidence="9" id="KW-1185">Reference proteome</keyword>
<comment type="subcellular location">
    <subcellularLocation>
        <location evidence="1">Cell membrane</location>
        <topology evidence="1">Multi-pass membrane protein</topology>
    </subcellularLocation>
</comment>
<dbReference type="GO" id="GO:0005886">
    <property type="term" value="C:plasma membrane"/>
    <property type="evidence" value="ECO:0007669"/>
    <property type="project" value="UniProtKB-SubCell"/>
</dbReference>
<evidence type="ECO:0000313" key="8">
    <source>
        <dbReference type="EMBL" id="GHH77357.1"/>
    </source>
</evidence>
<reference evidence="8" key="1">
    <citation type="journal article" date="2014" name="Int. J. Syst. Evol. Microbiol.">
        <title>Complete genome sequence of Corynebacterium casei LMG S-19264T (=DSM 44701T), isolated from a smear-ripened cheese.</title>
        <authorList>
            <consortium name="US DOE Joint Genome Institute (JGI-PGF)"/>
            <person name="Walter F."/>
            <person name="Albersmeier A."/>
            <person name="Kalinowski J."/>
            <person name="Ruckert C."/>
        </authorList>
    </citation>
    <scope>NUCLEOTIDE SEQUENCE</scope>
    <source>
        <strain evidence="8">JCM 5069</strain>
    </source>
</reference>
<dbReference type="SUPFAM" id="SSF103473">
    <property type="entry name" value="MFS general substrate transporter"/>
    <property type="match status" value="1"/>
</dbReference>
<feature type="transmembrane region" description="Helical" evidence="7">
    <location>
        <begin position="290"/>
        <end position="312"/>
    </location>
</feature>
<keyword evidence="5 7" id="KW-0472">Membrane</keyword>
<organism evidence="8 9">
    <name type="scientific">Streptomyces sulfonofaciens</name>
    <dbReference type="NCBI Taxonomy" id="68272"/>
    <lineage>
        <taxon>Bacteria</taxon>
        <taxon>Bacillati</taxon>
        <taxon>Actinomycetota</taxon>
        <taxon>Actinomycetes</taxon>
        <taxon>Kitasatosporales</taxon>
        <taxon>Streptomycetaceae</taxon>
        <taxon>Streptomyces</taxon>
    </lineage>
</organism>
<evidence type="ECO:0000256" key="1">
    <source>
        <dbReference type="ARBA" id="ARBA00004651"/>
    </source>
</evidence>
<feature type="region of interest" description="Disordered" evidence="6">
    <location>
        <begin position="1"/>
        <end position="30"/>
    </location>
</feature>
<feature type="transmembrane region" description="Helical" evidence="7">
    <location>
        <begin position="127"/>
        <end position="151"/>
    </location>
</feature>
<evidence type="ECO:0000256" key="5">
    <source>
        <dbReference type="ARBA" id="ARBA00023136"/>
    </source>
</evidence>
<evidence type="ECO:0000256" key="2">
    <source>
        <dbReference type="ARBA" id="ARBA00022475"/>
    </source>
</evidence>